<comment type="catalytic activity">
    <reaction evidence="10">
        <text>a 1-acyl-sn-glycero-3-phosphocholine + H2O = sn-glycerol 3-phosphocholine + a fatty acid + H(+)</text>
        <dbReference type="Rhea" id="RHEA:15177"/>
        <dbReference type="ChEBI" id="CHEBI:15377"/>
        <dbReference type="ChEBI" id="CHEBI:15378"/>
        <dbReference type="ChEBI" id="CHEBI:16870"/>
        <dbReference type="ChEBI" id="CHEBI:28868"/>
        <dbReference type="ChEBI" id="CHEBI:58168"/>
        <dbReference type="EC" id="3.1.1.5"/>
    </reaction>
</comment>
<evidence type="ECO:0000256" key="1">
    <source>
        <dbReference type="ARBA" id="ARBA00004141"/>
    </source>
</evidence>
<evidence type="ECO:0000256" key="9">
    <source>
        <dbReference type="PROSITE-ProRule" id="PRU00555"/>
    </source>
</evidence>
<dbReference type="InterPro" id="IPR029020">
    <property type="entry name" value="Ammonium/urea_transptr"/>
</dbReference>
<evidence type="ECO:0000256" key="6">
    <source>
        <dbReference type="ARBA" id="ARBA00022989"/>
    </source>
</evidence>
<dbReference type="InterPro" id="IPR024041">
    <property type="entry name" value="NH4_transpt_AmtB-like_dom"/>
</dbReference>
<evidence type="ECO:0000256" key="10">
    <source>
        <dbReference type="RuleBase" id="RU362103"/>
    </source>
</evidence>
<dbReference type="Gene3D" id="1.10.3430.10">
    <property type="entry name" value="Ammonium transporter AmtB like domains"/>
    <property type="match status" value="1"/>
</dbReference>
<dbReference type="GO" id="GO:0008519">
    <property type="term" value="F:ammonium channel activity"/>
    <property type="evidence" value="ECO:0007669"/>
    <property type="project" value="InterPro"/>
</dbReference>
<keyword evidence="6 11" id="KW-1133">Transmembrane helix</keyword>
<dbReference type="SMART" id="SM00022">
    <property type="entry name" value="PLAc"/>
    <property type="match status" value="1"/>
</dbReference>
<feature type="transmembrane region" description="Helical" evidence="11">
    <location>
        <begin position="683"/>
        <end position="704"/>
    </location>
</feature>
<accession>A0A8F3AF56</accession>
<evidence type="ECO:0000313" key="13">
    <source>
        <dbReference type="EMBL" id="QWW22343.1"/>
    </source>
</evidence>
<evidence type="ECO:0000259" key="12">
    <source>
        <dbReference type="PROSITE" id="PS51210"/>
    </source>
</evidence>
<dbReference type="GO" id="GO:0004622">
    <property type="term" value="F:phosphatidylcholine lysophospholipase activity"/>
    <property type="evidence" value="ECO:0007669"/>
    <property type="project" value="UniProtKB-EC"/>
</dbReference>
<evidence type="ECO:0000256" key="7">
    <source>
        <dbReference type="ARBA" id="ARBA00023136"/>
    </source>
</evidence>
<dbReference type="InterPro" id="IPR002642">
    <property type="entry name" value="LysoPLipase_cat_dom"/>
</dbReference>
<keyword evidence="5 11" id="KW-0812">Transmembrane</keyword>
<feature type="transmembrane region" description="Helical" evidence="11">
    <location>
        <begin position="912"/>
        <end position="933"/>
    </location>
</feature>
<organism evidence="13">
    <name type="scientific">Candidozyma auris</name>
    <name type="common">Yeast</name>
    <name type="synonym">Candida auris</name>
    <dbReference type="NCBI Taxonomy" id="498019"/>
    <lineage>
        <taxon>Eukaryota</taxon>
        <taxon>Fungi</taxon>
        <taxon>Dikarya</taxon>
        <taxon>Ascomycota</taxon>
        <taxon>Saccharomycotina</taxon>
        <taxon>Pichiomycetes</taxon>
        <taxon>Metschnikowiaceae</taxon>
        <taxon>Candidozyma</taxon>
    </lineage>
</organism>
<evidence type="ECO:0000256" key="11">
    <source>
        <dbReference type="SAM" id="Phobius"/>
    </source>
</evidence>
<dbReference type="InterPro" id="IPR001905">
    <property type="entry name" value="Ammonium_transpt"/>
</dbReference>
<keyword evidence="8" id="KW-0924">Ammonia transport</keyword>
<dbReference type="EMBL" id="CP076749">
    <property type="protein sequence ID" value="QWW22343.1"/>
    <property type="molecule type" value="Genomic_DNA"/>
</dbReference>
<dbReference type="InterPro" id="IPR016035">
    <property type="entry name" value="Acyl_Trfase/lysoPLipase"/>
</dbReference>
<dbReference type="AlphaFoldDB" id="A0A8F3AF56"/>
<dbReference type="Pfam" id="PF01735">
    <property type="entry name" value="PLA2_B"/>
    <property type="match status" value="2"/>
</dbReference>
<dbReference type="Gene3D" id="3.40.1090.10">
    <property type="entry name" value="Cytosolic phospholipase A2 catalytic domain"/>
    <property type="match status" value="1"/>
</dbReference>
<keyword evidence="4" id="KW-0813">Transport</keyword>
<comment type="similarity">
    <text evidence="3 10">Belongs to the lysophospholipase family.</text>
</comment>
<evidence type="ECO:0000256" key="4">
    <source>
        <dbReference type="ARBA" id="ARBA00022448"/>
    </source>
</evidence>
<name>A0A8F3AF56_CANAR</name>
<dbReference type="Pfam" id="PF00909">
    <property type="entry name" value="Ammonium_transp"/>
    <property type="match status" value="2"/>
</dbReference>
<feature type="transmembrane region" description="Helical" evidence="11">
    <location>
        <begin position="655"/>
        <end position="676"/>
    </location>
</feature>
<dbReference type="GO" id="GO:0005886">
    <property type="term" value="C:plasma membrane"/>
    <property type="evidence" value="ECO:0007669"/>
    <property type="project" value="TreeGrafter"/>
</dbReference>
<feature type="transmembrane region" description="Helical" evidence="11">
    <location>
        <begin position="562"/>
        <end position="585"/>
    </location>
</feature>
<proteinExistence type="inferred from homology"/>
<feature type="transmembrane region" description="Helical" evidence="11">
    <location>
        <begin position="855"/>
        <end position="876"/>
    </location>
</feature>
<gene>
    <name evidence="13" type="ORF">CA7LBN_001089</name>
</gene>
<keyword evidence="9 10" id="KW-0378">Hydrolase</keyword>
<dbReference type="PROSITE" id="PS51210">
    <property type="entry name" value="PLA2C"/>
    <property type="match status" value="1"/>
</dbReference>
<protein>
    <recommendedName>
        <fullName evidence="10">Lysophospholipase</fullName>
        <ecNumber evidence="10">3.1.1.5</ecNumber>
    </recommendedName>
</protein>
<evidence type="ECO:0000256" key="5">
    <source>
        <dbReference type="ARBA" id="ARBA00022692"/>
    </source>
</evidence>
<keyword evidence="9 10" id="KW-0443">Lipid metabolism</keyword>
<dbReference type="Proteomes" id="UP000825438">
    <property type="component" value="Chromosome I"/>
</dbReference>
<dbReference type="PANTHER" id="PTHR43029:SF10">
    <property type="entry name" value="AMMONIUM TRANSPORTER MEP2"/>
    <property type="match status" value="1"/>
</dbReference>
<evidence type="ECO:0000256" key="2">
    <source>
        <dbReference type="ARBA" id="ARBA00005887"/>
    </source>
</evidence>
<feature type="transmembrane region" description="Helical" evidence="11">
    <location>
        <begin position="953"/>
        <end position="976"/>
    </location>
</feature>
<keyword evidence="9 10" id="KW-0442">Lipid degradation</keyword>
<feature type="domain" description="PLA2c" evidence="12">
    <location>
        <begin position="1"/>
        <end position="573"/>
    </location>
</feature>
<feature type="transmembrane region" description="Helical" evidence="11">
    <location>
        <begin position="724"/>
        <end position="743"/>
    </location>
</feature>
<dbReference type="SUPFAM" id="SSF111352">
    <property type="entry name" value="Ammonium transporter"/>
    <property type="match status" value="1"/>
</dbReference>
<feature type="transmembrane region" description="Helical" evidence="11">
    <location>
        <begin position="882"/>
        <end position="900"/>
    </location>
</feature>
<feature type="transmembrane region" description="Helical" evidence="11">
    <location>
        <begin position="592"/>
        <end position="612"/>
    </location>
</feature>
<dbReference type="PROSITE" id="PS01219">
    <property type="entry name" value="AMMONIUM_TRANSP"/>
    <property type="match status" value="1"/>
</dbReference>
<comment type="subcellular location">
    <subcellularLocation>
        <location evidence="1">Membrane</location>
        <topology evidence="1">Multi-pass membrane protein</topology>
    </subcellularLocation>
</comment>
<feature type="transmembrane region" description="Helical" evidence="11">
    <location>
        <begin position="763"/>
        <end position="780"/>
    </location>
</feature>
<reference evidence="13" key="1">
    <citation type="submission" date="2021-06" db="EMBL/GenBank/DDBJ databases">
        <title>Candida auris outbreak in lebanese hospital.</title>
        <authorList>
            <person name="Finianos M."/>
        </authorList>
    </citation>
    <scope>NUCLEOTIDE SEQUENCE</scope>
    <source>
        <strain evidence="13">CA7LBN</strain>
    </source>
</reference>
<dbReference type="SUPFAM" id="SSF52151">
    <property type="entry name" value="FabD/lysophospholipase-like"/>
    <property type="match status" value="1"/>
</dbReference>
<keyword evidence="7 11" id="KW-0472">Membrane</keyword>
<evidence type="ECO:0000256" key="8">
    <source>
        <dbReference type="ARBA" id="ARBA00023177"/>
    </source>
</evidence>
<evidence type="ECO:0000256" key="3">
    <source>
        <dbReference type="ARBA" id="ARBA00008780"/>
    </source>
</evidence>
<comment type="similarity">
    <text evidence="2">Belongs to the ammonia transporter channel (TC 1.A.11.2) family.</text>
</comment>
<dbReference type="EC" id="3.1.1.5" evidence="10"/>
<dbReference type="GO" id="GO:0009395">
    <property type="term" value="P:phospholipid catabolic process"/>
    <property type="evidence" value="ECO:0007669"/>
    <property type="project" value="InterPro"/>
</dbReference>
<dbReference type="InterPro" id="IPR018047">
    <property type="entry name" value="Ammonium_transpt_CS"/>
</dbReference>
<dbReference type="PANTHER" id="PTHR43029">
    <property type="entry name" value="AMMONIUM TRANSPORTER MEP2"/>
    <property type="match status" value="1"/>
</dbReference>
<feature type="transmembrane region" description="Helical" evidence="11">
    <location>
        <begin position="792"/>
        <end position="811"/>
    </location>
</feature>
<sequence>MNDTAFARTPTIGIAISGGGFRSMLSGAGVLGAYDARSPGADGELGGLLQSSTYLAGISGGSWIVISFFLNDGMQLYSILEDLKLDLQTPILEGVPNMELGNLREHLFQKDKTSMNAEVSESKLSSVITSIVKSIFSIGDDEGDSGIKSIIGFYKDISLEAKAKKDSGYRLSLIDYWARTLARKVLPAKFRSTGFTISSASKQLSFQNYSQPFPIITSVELIPNETVSSVDSHIIEISPFEFGSWDSFLNSFVSTKFLGSDLWNGTSLHLSSSLNASICTSGYDTVAFLAATSSGLFNTVFQYVYDFIPKIHHESSSYVTQILRIFGFSTSPTRNAAEFSEFAIYSPNPFRGVQSGERGRSVENSTSLFLADGGEDGQNIPFSPYLVPGRKVDAILAFDMGSEIDNRPSGLSLRSSAQRYHANQSELHIPLFKDPNGILRRIFPVVPSAAQYSLISQKPAFLGCEIEDFPAFKGNLSDNFKVYNNYTPPLTIYQANHDIVFEANTSTFKSVYSPDEVQGMFDNGCELAVNRMDLSYKEYSFITMSAEASGSSLEIPMAIDSLFMLFCTYLLSCMVLGMSIFYAGLIQRRSSFTILSIPIFLSAAIFIDWFIWGYSLCYSSASNRFIGNLGFAVLRQLRDPDQRIYVTPRGDILSVMHFLFNGLLKIVCTVITFPGCTAERGRIIPMILFVFCWSVIVYNPVTYWYWNQNGWLSTQLDKLPVMDFAGGTCIHVVSGFTALAYSYILGPRNPKIVSEYRSSSNSFMVIGMCILLMGWCGFISGCDYKLSATTFYIVVNTWLSACSAGIVWTLIDYYTSAIPLEEPEYEGIELRELDHDGSCTQSNDPTTTSLRKISMVSFTSGVVCGLVVFTPAGGYISSHTSFWKSIVFGVIGGFIGNYSTRLKYYMEIDDALDIFAVHGVCGIVGTLLVGIFADKSFESSGGWVVGNWIQITYQILGCVVTAVYSFVMSLVLLYIIDMIPGLHLRTDKLFNTRMRRRKQNGGVSEEGEIEEIAEDLGLERAELLGSDWYELNGEYSFDYMEFIKVVDPKEYAEFINAETVSPEESEFSQYDTSDLQLRKRGAFFDRQ</sequence>